<organism evidence="2 4">
    <name type="scientific">Dreissena polymorpha</name>
    <name type="common">Zebra mussel</name>
    <name type="synonym">Mytilus polymorpha</name>
    <dbReference type="NCBI Taxonomy" id="45954"/>
    <lineage>
        <taxon>Eukaryota</taxon>
        <taxon>Metazoa</taxon>
        <taxon>Spiralia</taxon>
        <taxon>Lophotrochozoa</taxon>
        <taxon>Mollusca</taxon>
        <taxon>Bivalvia</taxon>
        <taxon>Autobranchia</taxon>
        <taxon>Heteroconchia</taxon>
        <taxon>Euheterodonta</taxon>
        <taxon>Imparidentia</taxon>
        <taxon>Neoheterodontei</taxon>
        <taxon>Myida</taxon>
        <taxon>Dreissenoidea</taxon>
        <taxon>Dreissenidae</taxon>
        <taxon>Dreissena</taxon>
    </lineage>
</organism>
<keyword evidence="4" id="KW-1185">Reference proteome</keyword>
<dbReference type="EMBL" id="JAIWYP010000011">
    <property type="protein sequence ID" value="KAH3733121.1"/>
    <property type="molecule type" value="Genomic_DNA"/>
</dbReference>
<evidence type="ECO:0000256" key="1">
    <source>
        <dbReference type="SAM" id="MobiDB-lite"/>
    </source>
</evidence>
<feature type="region of interest" description="Disordered" evidence="1">
    <location>
        <begin position="31"/>
        <end position="51"/>
    </location>
</feature>
<dbReference type="EMBL" id="JAIWYP010000011">
    <property type="protein sequence ID" value="KAH3733115.1"/>
    <property type="molecule type" value="Genomic_DNA"/>
</dbReference>
<dbReference type="Proteomes" id="UP000828390">
    <property type="component" value="Unassembled WGS sequence"/>
</dbReference>
<accession>A0A9D4CVF8</accession>
<evidence type="ECO:0000313" key="4">
    <source>
        <dbReference type="Proteomes" id="UP000828390"/>
    </source>
</evidence>
<evidence type="ECO:0000313" key="3">
    <source>
        <dbReference type="EMBL" id="KAH3733121.1"/>
    </source>
</evidence>
<name>A0A9D4CVF8_DREPO</name>
<comment type="caution">
    <text evidence="2">The sequence shown here is derived from an EMBL/GenBank/DDBJ whole genome shotgun (WGS) entry which is preliminary data.</text>
</comment>
<dbReference type="AlphaFoldDB" id="A0A9D4CVF8"/>
<gene>
    <name evidence="2" type="ORF">DPMN_039540</name>
    <name evidence="3" type="ORF">DPMN_039546</name>
</gene>
<proteinExistence type="predicted"/>
<reference evidence="2" key="2">
    <citation type="submission" date="2020-11" db="EMBL/GenBank/DDBJ databases">
        <authorList>
            <person name="McCartney M.A."/>
            <person name="Auch B."/>
            <person name="Kono T."/>
            <person name="Mallez S."/>
            <person name="Becker A."/>
            <person name="Gohl D.M."/>
            <person name="Silverstein K.A.T."/>
            <person name="Koren S."/>
            <person name="Bechman K.B."/>
            <person name="Herman A."/>
            <person name="Abrahante J.E."/>
            <person name="Garbe J."/>
        </authorList>
    </citation>
    <scope>NUCLEOTIDE SEQUENCE</scope>
    <source>
        <strain evidence="2">Duluth1</strain>
        <tissue evidence="2">Whole animal</tissue>
    </source>
</reference>
<evidence type="ECO:0000313" key="2">
    <source>
        <dbReference type="EMBL" id="KAH3733115.1"/>
    </source>
</evidence>
<reference evidence="2" key="1">
    <citation type="journal article" date="2019" name="bioRxiv">
        <title>The Genome of the Zebra Mussel, Dreissena polymorpha: A Resource for Invasive Species Research.</title>
        <authorList>
            <person name="McCartney M.A."/>
            <person name="Auch B."/>
            <person name="Kono T."/>
            <person name="Mallez S."/>
            <person name="Zhang Y."/>
            <person name="Obille A."/>
            <person name="Becker A."/>
            <person name="Abrahante J.E."/>
            <person name="Garbe J."/>
            <person name="Badalamenti J.P."/>
            <person name="Herman A."/>
            <person name="Mangelson H."/>
            <person name="Liachko I."/>
            <person name="Sullivan S."/>
            <person name="Sone E.D."/>
            <person name="Koren S."/>
            <person name="Silverstein K.A.T."/>
            <person name="Beckman K.B."/>
            <person name="Gohl D.M."/>
        </authorList>
    </citation>
    <scope>NUCLEOTIDE SEQUENCE</scope>
    <source>
        <strain evidence="2">Duluth1</strain>
        <tissue evidence="2">Whole animal</tissue>
    </source>
</reference>
<sequence length="69" mass="7788">MIIYPRARATPCTWSPAVAVTTPRLFSARHRYSPRSSSLTDTMCRPPPTRLTRDVTRTCRPFSVHVISG</sequence>
<protein>
    <submittedName>
        <fullName evidence="2">Uncharacterized protein</fullName>
    </submittedName>
</protein>